<dbReference type="Gene3D" id="3.30.1490.100">
    <property type="entry name" value="DNA polymerase, Y-family, little finger domain"/>
    <property type="match status" value="1"/>
</dbReference>
<dbReference type="OrthoDB" id="427711at2759"/>
<dbReference type="CDD" id="cd01701">
    <property type="entry name" value="PolY_Rev1"/>
    <property type="match status" value="1"/>
</dbReference>
<dbReference type="GO" id="GO:0046872">
    <property type="term" value="F:metal ion binding"/>
    <property type="evidence" value="ECO:0007669"/>
    <property type="project" value="UniProtKB-KW"/>
</dbReference>
<feature type="region of interest" description="Disordered" evidence="15">
    <location>
        <begin position="858"/>
        <end position="888"/>
    </location>
</feature>
<dbReference type="SMART" id="SM00292">
    <property type="entry name" value="BRCT"/>
    <property type="match status" value="1"/>
</dbReference>
<dbReference type="InterPro" id="IPR038401">
    <property type="entry name" value="Rev1_C_sf"/>
</dbReference>
<dbReference type="GO" id="GO:0006281">
    <property type="term" value="P:DNA repair"/>
    <property type="evidence" value="ECO:0007669"/>
    <property type="project" value="UniProtKB-KW"/>
</dbReference>
<evidence type="ECO:0000256" key="15">
    <source>
        <dbReference type="SAM" id="MobiDB-lite"/>
    </source>
</evidence>
<feature type="binding site" evidence="14">
    <location>
        <position position="466"/>
    </location>
    <ligand>
        <name>Mg(2+)</name>
        <dbReference type="ChEBI" id="CHEBI:18420"/>
        <label>1</label>
    </ligand>
</feature>
<keyword evidence="9 14" id="KW-0460">Magnesium</keyword>
<dbReference type="EnsemblMetazoa" id="AAEL002250-RB">
    <property type="protein sequence ID" value="AAEL002250-PB"/>
    <property type="gene ID" value="AAEL002250"/>
</dbReference>
<dbReference type="SUPFAM" id="SSF56672">
    <property type="entry name" value="DNA/RNA polymerases"/>
    <property type="match status" value="1"/>
</dbReference>
<name>A0A6I8T665_AEDAE</name>
<evidence type="ECO:0000256" key="8">
    <source>
        <dbReference type="ARBA" id="ARBA00022763"/>
    </source>
</evidence>
<dbReference type="EC" id="2.7.7.-" evidence="13"/>
<evidence type="ECO:0000256" key="7">
    <source>
        <dbReference type="ARBA" id="ARBA00022723"/>
    </source>
</evidence>
<dbReference type="GO" id="GO:0003684">
    <property type="term" value="F:damaged DNA binding"/>
    <property type="evidence" value="ECO:0007669"/>
    <property type="project" value="UniProtKB-UniRule"/>
</dbReference>
<dbReference type="Pfam" id="PF16589">
    <property type="entry name" value="BRCT_2"/>
    <property type="match status" value="1"/>
</dbReference>
<dbReference type="Gene3D" id="6.10.250.1490">
    <property type="match status" value="1"/>
</dbReference>
<dbReference type="CDD" id="cd17719">
    <property type="entry name" value="BRCT_Rev1"/>
    <property type="match status" value="1"/>
</dbReference>
<keyword evidence="8 13" id="KW-0227">DNA damage</keyword>
<comment type="function">
    <text evidence="13">Deoxycytidyl transferase involved in DNA repair. Transfers a dCMP residue from dCTP to the 3'-end of a DNA primer in a template-dependent reaction. May assist in the first step in the bypass of abasic lesions by the insertion of a nucleotide opposite the lesion. Required for normal induction of mutations by physical and chemical agents.</text>
</comment>
<evidence type="ECO:0000313" key="16">
    <source>
        <dbReference type="EnsemblMetazoa" id="AAEL002250-PB"/>
    </source>
</evidence>
<dbReference type="Pfam" id="PF11799">
    <property type="entry name" value="IMS_C"/>
    <property type="match status" value="1"/>
</dbReference>
<dbReference type="AlphaFoldDB" id="A0A6I8T665"/>
<evidence type="ECO:0000256" key="10">
    <source>
        <dbReference type="ARBA" id="ARBA00023125"/>
    </source>
</evidence>
<dbReference type="Gene3D" id="3.30.70.270">
    <property type="match status" value="2"/>
</dbReference>
<keyword evidence="17" id="KW-1185">Reference proteome</keyword>
<comment type="cofactor">
    <cofactor evidence="14">
        <name>Mg(2+)</name>
        <dbReference type="ChEBI" id="CHEBI:18420"/>
    </cofactor>
    <text evidence="14">Binds 2 magnesium ions.</text>
</comment>
<dbReference type="SUPFAM" id="SSF52113">
    <property type="entry name" value="BRCT domain"/>
    <property type="match status" value="1"/>
</dbReference>
<feature type="region of interest" description="Disordered" evidence="15">
    <location>
        <begin position="184"/>
        <end position="252"/>
    </location>
</feature>
<evidence type="ECO:0000256" key="6">
    <source>
        <dbReference type="ARBA" id="ARBA00022695"/>
    </source>
</evidence>
<reference evidence="16" key="2">
    <citation type="submission" date="2020-05" db="UniProtKB">
        <authorList>
            <consortium name="EnsemblMetazoa"/>
        </authorList>
    </citation>
    <scope>IDENTIFICATION</scope>
    <source>
        <strain evidence="16">LVP_AGWG</strain>
    </source>
</reference>
<dbReference type="PROSITE" id="PS50173">
    <property type="entry name" value="UMUC"/>
    <property type="match status" value="1"/>
</dbReference>
<sequence>MKRNEKFESETGFEGWGDYMGAKISKLEDQFRHSAANVGEKLSNLFAGISIFVNGYTNPSADELKRLMMQHGGTYHHYKRSTTTYTIASNLPDVKVKSITSEVIISPRWVVDCIEQKRILDHSKYLLYSNHKPSQPKLVFGKLSSLDVQKPVVRPDGKDDISKDEFMSLLTKLHVLNEKMKASKSAEKLSQETSCTPTTPSAKSGQTKKLESEKVKKQIFAKSQDNDEKQAGPSSQTQPTPNEPKKTSSKASLTATDPNFLSEFFNNSRLHHIATLGAGFKQYVGELRESRSATSFPERETLRQLLPAPDDLGGPRGPFVMHIDMDCFFVSVGLRKHPHLKGQPVAVTHSKGSEAGKVQSHPGQNRSLEIELYQKRLEERYKTPDIPYESRLLNVDDNNSMSEIASCSYEARKMGVKNGMFVGSALKLCPNLKTIPYDFEGYREVAFTLYNTIAKYTLNIEAVSCDEMFVDLTDLINDVGVDVMDFVGYIRDQIRESTECPCSAGVGANRLQARMATKKAKPNGQYYLAPETVLEYMRDIPISDLPGIGPSTTYRLKQLSWSTCGDLQFVPISVLQREFGKKFGDTIYHACRGEDDRPLVYDQVRKSVSVDVNYGIRFKEEAEVERFMKQLTEEIHKRLMEIKKRGKVITVKLLVRSPEAPVETAKFMGHGLCDIITKSHPFKDYTCDLAVIEKAVLMLMKQIAAPPHELRGIGLQLSKFDEKKSSVDSKNSLKTMFEKAAAKQEATKPDQPVLTPTKVPPAPKTEITPKKKSLATTPKKSRPTLPKAGRGRGRPPKTLSMNNSKQNNDMMRFLKNAKGGSKELEIPDGMDPEFLAALPDEIRAEVIKDYKLQQAKNREPLLVQPKPRELSPQPSTSATVRPVTKSSPISEEKISVDLKFLQALPPELRQEVERQIELQKDTMVITSNEPEFHEHLQVTPESSPMKERPEVGATTTPQKPPAPEVEENILLRSDWRTLLSAWVESGDEPEDEDVTIIAGNARDLVNGKRLHELHLALRFLFRILDERENCRWHRAYVRIVEAVQVVMLEIYRSKMAVLEKFGCGKPECCNSLK</sequence>
<dbReference type="GO" id="GO:0042276">
    <property type="term" value="P:error-prone translesion synthesis"/>
    <property type="evidence" value="ECO:0007669"/>
    <property type="project" value="InterPro"/>
</dbReference>
<organism evidence="16 17">
    <name type="scientific">Aedes aegypti</name>
    <name type="common">Yellowfever mosquito</name>
    <name type="synonym">Culex aegypti</name>
    <dbReference type="NCBI Taxonomy" id="7159"/>
    <lineage>
        <taxon>Eukaryota</taxon>
        <taxon>Metazoa</taxon>
        <taxon>Ecdysozoa</taxon>
        <taxon>Arthropoda</taxon>
        <taxon>Hexapoda</taxon>
        <taxon>Insecta</taxon>
        <taxon>Pterygota</taxon>
        <taxon>Neoptera</taxon>
        <taxon>Endopterygota</taxon>
        <taxon>Diptera</taxon>
        <taxon>Nematocera</taxon>
        <taxon>Culicoidea</taxon>
        <taxon>Culicidae</taxon>
        <taxon>Culicinae</taxon>
        <taxon>Aedini</taxon>
        <taxon>Aedes</taxon>
        <taxon>Stegomyia</taxon>
    </lineage>
</organism>
<dbReference type="Gene3D" id="1.20.58.1280">
    <property type="entry name" value="DNA repair protein Rev1, C-terminal domain"/>
    <property type="match status" value="1"/>
</dbReference>
<dbReference type="InterPro" id="IPR043128">
    <property type="entry name" value="Rev_trsase/Diguanyl_cyclase"/>
</dbReference>
<dbReference type="InterPro" id="IPR043502">
    <property type="entry name" value="DNA/RNA_pol_sf"/>
</dbReference>
<evidence type="ECO:0000256" key="13">
    <source>
        <dbReference type="PIRNR" id="PIRNR036573"/>
    </source>
</evidence>
<feature type="compositionally biased region" description="Polar residues" evidence="15">
    <location>
        <begin position="872"/>
        <end position="888"/>
    </location>
</feature>
<dbReference type="GO" id="GO:0070987">
    <property type="term" value="P:error-free translesion synthesis"/>
    <property type="evidence" value="ECO:0007669"/>
    <property type="project" value="TreeGrafter"/>
</dbReference>
<dbReference type="FunFam" id="3.40.1170.60:FF:000018">
    <property type="entry name" value="DNA repair protein REV1"/>
    <property type="match status" value="1"/>
</dbReference>
<keyword evidence="4 13" id="KW-0237">DNA synthesis</keyword>
<dbReference type="Proteomes" id="UP000008820">
    <property type="component" value="Chromosome 2"/>
</dbReference>
<comment type="subcellular location">
    <subcellularLocation>
        <location evidence="1 13">Nucleus</location>
    </subcellularLocation>
</comment>
<dbReference type="InterPro" id="IPR036775">
    <property type="entry name" value="DNA_pol_Y-fam_lit_finger_sf"/>
</dbReference>
<evidence type="ECO:0000256" key="4">
    <source>
        <dbReference type="ARBA" id="ARBA00022634"/>
    </source>
</evidence>
<feature type="binding site" evidence="14">
    <location>
        <position position="324"/>
    </location>
    <ligand>
        <name>Mg(2+)</name>
        <dbReference type="ChEBI" id="CHEBI:18420"/>
        <label>1</label>
    </ligand>
</feature>
<dbReference type="GO" id="GO:0003887">
    <property type="term" value="F:DNA-directed DNA polymerase activity"/>
    <property type="evidence" value="ECO:0007669"/>
    <property type="project" value="InterPro"/>
</dbReference>
<dbReference type="PROSITE" id="PS50172">
    <property type="entry name" value="BRCT"/>
    <property type="match status" value="1"/>
</dbReference>
<dbReference type="InterPro" id="IPR017961">
    <property type="entry name" value="DNA_pol_Y-fam_little_finger"/>
</dbReference>
<dbReference type="FunFam" id="3.40.50.10190:FF:000011">
    <property type="entry name" value="DNA repair protein REV1"/>
    <property type="match status" value="1"/>
</dbReference>
<gene>
    <name evidence="16" type="primary">5574088</name>
</gene>
<dbReference type="Pfam" id="PF21999">
    <property type="entry name" value="IMS_HHH_1"/>
    <property type="match status" value="1"/>
</dbReference>
<dbReference type="Pfam" id="PF16727">
    <property type="entry name" value="REV1_C"/>
    <property type="match status" value="1"/>
</dbReference>
<reference evidence="16 17" key="1">
    <citation type="submission" date="2017-06" db="EMBL/GenBank/DDBJ databases">
        <title>Aedes aegypti genome working group (AGWG) sequencing and assembly.</title>
        <authorList>
            <consortium name="Aedes aegypti Genome Working Group (AGWG)"/>
            <person name="Matthews B.J."/>
        </authorList>
    </citation>
    <scope>NUCLEOTIDE SEQUENCE [LARGE SCALE GENOMIC DNA]</scope>
    <source>
        <strain evidence="16 17">LVP_AGWG</strain>
    </source>
</reference>
<dbReference type="Gene3D" id="3.40.50.10190">
    <property type="entry name" value="BRCT domain"/>
    <property type="match status" value="1"/>
</dbReference>
<feature type="compositionally biased region" description="Polar residues" evidence="15">
    <location>
        <begin position="191"/>
        <end position="207"/>
    </location>
</feature>
<dbReference type="Pfam" id="PF00817">
    <property type="entry name" value="IMS"/>
    <property type="match status" value="1"/>
</dbReference>
<dbReference type="InterPro" id="IPR036420">
    <property type="entry name" value="BRCT_dom_sf"/>
</dbReference>
<dbReference type="InterPro" id="IPR031991">
    <property type="entry name" value="Rev1_C"/>
</dbReference>
<dbReference type="InterPro" id="IPR053848">
    <property type="entry name" value="IMS_HHH_1"/>
</dbReference>
<dbReference type="FunFam" id="3.30.1490.100:FF:000001">
    <property type="entry name" value="DNA repair protein REV1"/>
    <property type="match status" value="1"/>
</dbReference>
<dbReference type="InterPro" id="IPR025527">
    <property type="entry name" value="HUWE1/Rev1_UBM"/>
</dbReference>
<dbReference type="Gene3D" id="1.10.150.20">
    <property type="entry name" value="5' to 3' exonuclease, C-terminal subdomain"/>
    <property type="match status" value="1"/>
</dbReference>
<feature type="binding site" evidence="14">
    <location>
        <position position="467"/>
    </location>
    <ligand>
        <name>Mg(2+)</name>
        <dbReference type="ChEBI" id="CHEBI:18420"/>
        <label>1</label>
    </ligand>
</feature>
<feature type="region of interest" description="Disordered" evidence="15">
    <location>
        <begin position="740"/>
        <end position="808"/>
    </location>
</feature>
<feature type="compositionally biased region" description="Polar residues" evidence="15">
    <location>
        <begin position="799"/>
        <end position="808"/>
    </location>
</feature>
<evidence type="ECO:0000256" key="2">
    <source>
        <dbReference type="ARBA" id="ARBA00010945"/>
    </source>
</evidence>
<comment type="similarity">
    <text evidence="2 13">Belongs to the DNA polymerase type-Y family.</text>
</comment>
<evidence type="ECO:0000313" key="17">
    <source>
        <dbReference type="Proteomes" id="UP000008820"/>
    </source>
</evidence>
<dbReference type="InterPro" id="IPR012112">
    <property type="entry name" value="REV1"/>
</dbReference>
<dbReference type="PIRSF" id="PIRSF036573">
    <property type="entry name" value="REV1"/>
    <property type="match status" value="1"/>
</dbReference>
<dbReference type="InterPro" id="IPR001126">
    <property type="entry name" value="UmuC"/>
</dbReference>
<keyword evidence="11 13" id="KW-0234">DNA repair</keyword>
<accession>A0A6I8T665</accession>
<evidence type="ECO:0000256" key="11">
    <source>
        <dbReference type="ARBA" id="ARBA00023204"/>
    </source>
</evidence>
<feature type="region of interest" description="Disordered" evidence="15">
    <location>
        <begin position="930"/>
        <end position="962"/>
    </location>
</feature>
<proteinExistence type="inferred from homology"/>
<evidence type="ECO:0000256" key="12">
    <source>
        <dbReference type="ARBA" id="ARBA00023242"/>
    </source>
</evidence>
<keyword evidence="6 13" id="KW-0548">Nucleotidyltransferase</keyword>
<dbReference type="SUPFAM" id="SSF100879">
    <property type="entry name" value="Lesion bypass DNA polymerase (Y-family), little finger domain"/>
    <property type="match status" value="1"/>
</dbReference>
<evidence type="ECO:0000256" key="9">
    <source>
        <dbReference type="ARBA" id="ARBA00022842"/>
    </source>
</evidence>
<evidence type="ECO:0000256" key="3">
    <source>
        <dbReference type="ARBA" id="ARBA00020399"/>
    </source>
</evidence>
<evidence type="ECO:0000256" key="14">
    <source>
        <dbReference type="PIRSR" id="PIRSR036573-2"/>
    </source>
</evidence>
<dbReference type="GO" id="GO:0005634">
    <property type="term" value="C:nucleus"/>
    <property type="evidence" value="ECO:0007669"/>
    <property type="project" value="UniProtKB-SubCell"/>
</dbReference>
<dbReference type="Gene3D" id="3.40.1170.60">
    <property type="match status" value="1"/>
</dbReference>
<dbReference type="FunCoup" id="A0A6I8T665">
    <property type="interactions" value="1229"/>
</dbReference>
<keyword evidence="12 13" id="KW-0539">Nucleus</keyword>
<evidence type="ECO:0000256" key="1">
    <source>
        <dbReference type="ARBA" id="ARBA00004123"/>
    </source>
</evidence>
<keyword evidence="5 13" id="KW-0808">Transferase</keyword>
<dbReference type="GO" id="GO:0017125">
    <property type="term" value="F:deoxycytidyl transferase activity"/>
    <property type="evidence" value="ECO:0007669"/>
    <property type="project" value="TreeGrafter"/>
</dbReference>
<keyword evidence="10 13" id="KW-0238">DNA-binding</keyword>
<evidence type="ECO:0000256" key="5">
    <source>
        <dbReference type="ARBA" id="ARBA00022679"/>
    </source>
</evidence>
<dbReference type="InParanoid" id="A0A6I8T665"/>
<dbReference type="InterPro" id="IPR001357">
    <property type="entry name" value="BRCT_dom"/>
</dbReference>
<dbReference type="Gene3D" id="6.10.250.1630">
    <property type="match status" value="1"/>
</dbReference>
<keyword evidence="7 14" id="KW-0479">Metal-binding</keyword>
<dbReference type="PANTHER" id="PTHR45990:SF1">
    <property type="entry name" value="DNA REPAIR PROTEIN REV1"/>
    <property type="match status" value="1"/>
</dbReference>
<dbReference type="PANTHER" id="PTHR45990">
    <property type="entry name" value="DNA REPAIR PROTEIN REV1"/>
    <property type="match status" value="1"/>
</dbReference>
<protein>
    <recommendedName>
        <fullName evidence="3 13">DNA repair protein REV1</fullName>
        <ecNumber evidence="13">2.7.7.-</ecNumber>
    </recommendedName>
</protein>
<dbReference type="Pfam" id="PF14377">
    <property type="entry name" value="UBM"/>
    <property type="match status" value="2"/>
</dbReference>